<dbReference type="InterPro" id="IPR011029">
    <property type="entry name" value="DEATH-like_dom_sf"/>
</dbReference>
<dbReference type="InterPro" id="IPR050569">
    <property type="entry name" value="TAAR"/>
</dbReference>
<name>A0A8K0F2H9_BRALA</name>
<sequence>MSGLIMKPTDGEFPTDIAPFVDITGTSVDNETTKDDVLFASEAPYQGIQISYLVLAMTLSLVGNMAVIVVVAYDKKLRKPGNYLLCGLSCGDIVQSLIFVPTALNVLTRGLDHVPTGALCVVQGALFQVACVFSLNALSAIAFDRYQFICNPLHYQTRMTKGKIAGMLVICLILGLVAGIAPSIEGQTYEYMPGYLMCRYRGSLGADRVIMTVCCFIPTVVIMTYTYGNIFREARRHQKRLWRTSNKSSPQEAEFRRGLKTAVTIGIVFVIFWVSWLPFLVTTISLNYKDSKDLTTFQRSATCPVGQPNMALFRDLQSIRLRQEVALLLNMDQPISGHDYRLLAELLGYEYTFIRAFGATSNPTLRLLEDWETKRDATVKKLCNCLEEMERYDVLQLIQDHVKQAEPGKTLVVQETGRAPSEPVTSHIGFAITKTDVGSSVTTSSSLESVGSVSSVPSGSLTTVRTFICTVMRIPPDRGLLSAVSTSITNFQLLLAAMLLVNDVMYGFGANIRGFYLSEHVMIFLPLWQFFYCEPRVKTNCELSRIITEKTLQAKDTCRVTPRSASYLENELGWAWPHLAPCPRVLMRVITIDQRCQAAHAAGLPDGPDCRLFTQLRTKRTKRKMANPEVLLQY</sequence>
<dbReference type="PANTHER" id="PTHR24249:SF422">
    <property type="entry name" value="G-PROTEIN COUPLED RECEPTORS FAMILY 1 PROFILE DOMAIN-CONTAINING PROTEIN"/>
    <property type="match status" value="1"/>
</dbReference>
<evidence type="ECO:0000256" key="1">
    <source>
        <dbReference type="ARBA" id="ARBA00004651"/>
    </source>
</evidence>
<dbReference type="PROSITE" id="PS50262">
    <property type="entry name" value="G_PROTEIN_RECEP_F1_2"/>
    <property type="match status" value="1"/>
</dbReference>
<gene>
    <name evidence="13" type="primary">ADRB2</name>
    <name evidence="13" type="ORF">BLAG_LOCUS24092</name>
</gene>
<evidence type="ECO:0000313" key="14">
    <source>
        <dbReference type="Proteomes" id="UP000838412"/>
    </source>
</evidence>
<evidence type="ECO:0000256" key="3">
    <source>
        <dbReference type="ARBA" id="ARBA00022692"/>
    </source>
</evidence>
<dbReference type="PROSITE" id="PS50017">
    <property type="entry name" value="DEATH_DOMAIN"/>
    <property type="match status" value="1"/>
</dbReference>
<dbReference type="GO" id="GO:0004930">
    <property type="term" value="F:G protein-coupled receptor activity"/>
    <property type="evidence" value="ECO:0007669"/>
    <property type="project" value="UniProtKB-KW"/>
</dbReference>
<keyword evidence="7 9" id="KW-0675">Receptor</keyword>
<dbReference type="InterPro" id="IPR034249">
    <property type="entry name" value="MyD88_Death"/>
</dbReference>
<feature type="transmembrane region" description="Helical" evidence="10">
    <location>
        <begin position="262"/>
        <end position="281"/>
    </location>
</feature>
<dbReference type="Gene3D" id="1.20.1070.10">
    <property type="entry name" value="Rhodopsin 7-helix transmembrane proteins"/>
    <property type="match status" value="1"/>
</dbReference>
<evidence type="ECO:0000256" key="5">
    <source>
        <dbReference type="ARBA" id="ARBA00023040"/>
    </source>
</evidence>
<accession>A0A8K0F2H9</accession>
<dbReference type="Pfam" id="PF00001">
    <property type="entry name" value="7tm_1"/>
    <property type="match status" value="1"/>
</dbReference>
<dbReference type="Gene3D" id="1.10.533.10">
    <property type="entry name" value="Death Domain, Fas"/>
    <property type="match status" value="1"/>
</dbReference>
<dbReference type="PROSITE" id="PS00237">
    <property type="entry name" value="G_PROTEIN_RECEP_F1_1"/>
    <property type="match status" value="1"/>
</dbReference>
<dbReference type="InterPro" id="IPR000276">
    <property type="entry name" value="GPCR_Rhodpsn"/>
</dbReference>
<evidence type="ECO:0000256" key="8">
    <source>
        <dbReference type="ARBA" id="ARBA00023224"/>
    </source>
</evidence>
<dbReference type="PRINTS" id="PR00237">
    <property type="entry name" value="GPCRRHODOPSN"/>
</dbReference>
<feature type="domain" description="Death" evidence="11">
    <location>
        <begin position="337"/>
        <end position="402"/>
    </location>
</feature>
<evidence type="ECO:0000259" key="11">
    <source>
        <dbReference type="PROSITE" id="PS50017"/>
    </source>
</evidence>
<feature type="transmembrane region" description="Helical" evidence="10">
    <location>
        <begin position="209"/>
        <end position="230"/>
    </location>
</feature>
<feature type="transmembrane region" description="Helical" evidence="10">
    <location>
        <begin position="83"/>
        <end position="104"/>
    </location>
</feature>
<dbReference type="PANTHER" id="PTHR24249">
    <property type="entry name" value="HISTAMINE RECEPTOR-RELATED G-PROTEIN COUPLED RECEPTOR"/>
    <property type="match status" value="1"/>
</dbReference>
<keyword evidence="8 9" id="KW-0807">Transducer</keyword>
<keyword evidence="2" id="KW-1003">Cell membrane</keyword>
<keyword evidence="4 10" id="KW-1133">Transmembrane helix</keyword>
<evidence type="ECO:0000256" key="7">
    <source>
        <dbReference type="ARBA" id="ARBA00023170"/>
    </source>
</evidence>
<dbReference type="SMART" id="SM00005">
    <property type="entry name" value="DEATH"/>
    <property type="match status" value="1"/>
</dbReference>
<feature type="transmembrane region" description="Helical" evidence="10">
    <location>
        <begin position="164"/>
        <end position="184"/>
    </location>
</feature>
<dbReference type="InterPro" id="IPR017452">
    <property type="entry name" value="GPCR_Rhodpsn_7TM"/>
</dbReference>
<feature type="transmembrane region" description="Helical" evidence="10">
    <location>
        <begin position="50"/>
        <end position="71"/>
    </location>
</feature>
<comment type="subcellular location">
    <subcellularLocation>
        <location evidence="1">Cell membrane</location>
        <topology evidence="1">Multi-pass membrane protein</topology>
    </subcellularLocation>
</comment>
<evidence type="ECO:0000256" key="2">
    <source>
        <dbReference type="ARBA" id="ARBA00022475"/>
    </source>
</evidence>
<dbReference type="SUPFAM" id="SSF81321">
    <property type="entry name" value="Family A G protein-coupled receptor-like"/>
    <property type="match status" value="1"/>
</dbReference>
<feature type="transmembrane region" description="Helical" evidence="10">
    <location>
        <begin position="116"/>
        <end position="143"/>
    </location>
</feature>
<evidence type="ECO:0000256" key="4">
    <source>
        <dbReference type="ARBA" id="ARBA00022989"/>
    </source>
</evidence>
<dbReference type="Proteomes" id="UP000838412">
    <property type="component" value="Chromosome 8"/>
</dbReference>
<evidence type="ECO:0000313" key="13">
    <source>
        <dbReference type="EMBL" id="CAH1272452.1"/>
    </source>
</evidence>
<dbReference type="SUPFAM" id="SSF47986">
    <property type="entry name" value="DEATH domain"/>
    <property type="match status" value="1"/>
</dbReference>
<dbReference type="InterPro" id="IPR000488">
    <property type="entry name" value="Death_dom"/>
</dbReference>
<evidence type="ECO:0000259" key="12">
    <source>
        <dbReference type="PROSITE" id="PS50262"/>
    </source>
</evidence>
<dbReference type="OrthoDB" id="9975554at2759"/>
<feature type="domain" description="G-protein coupled receptors family 1 profile" evidence="12">
    <location>
        <begin position="63"/>
        <end position="284"/>
    </location>
</feature>
<dbReference type="CDD" id="cd08312">
    <property type="entry name" value="Death_MyD88"/>
    <property type="match status" value="1"/>
</dbReference>
<keyword evidence="5 9" id="KW-0297">G-protein coupled receptor</keyword>
<keyword evidence="6 10" id="KW-0472">Membrane</keyword>
<dbReference type="CDD" id="cd00637">
    <property type="entry name" value="7tm_classA_rhodopsin-like"/>
    <property type="match status" value="1"/>
</dbReference>
<protein>
    <submittedName>
        <fullName evidence="13">ADRB2 protein</fullName>
    </submittedName>
</protein>
<organism evidence="13 14">
    <name type="scientific">Branchiostoma lanceolatum</name>
    <name type="common">Common lancelet</name>
    <name type="synonym">Amphioxus lanceolatum</name>
    <dbReference type="NCBI Taxonomy" id="7740"/>
    <lineage>
        <taxon>Eukaryota</taxon>
        <taxon>Metazoa</taxon>
        <taxon>Chordata</taxon>
        <taxon>Cephalochordata</taxon>
        <taxon>Leptocardii</taxon>
        <taxon>Amphioxiformes</taxon>
        <taxon>Branchiostomatidae</taxon>
        <taxon>Branchiostoma</taxon>
    </lineage>
</organism>
<dbReference type="Pfam" id="PF00531">
    <property type="entry name" value="Death"/>
    <property type="match status" value="1"/>
</dbReference>
<dbReference type="EMBL" id="OV696693">
    <property type="protein sequence ID" value="CAH1272452.1"/>
    <property type="molecule type" value="Genomic_DNA"/>
</dbReference>
<keyword evidence="3 9" id="KW-0812">Transmembrane</keyword>
<dbReference type="AlphaFoldDB" id="A0A8K0F2H9"/>
<evidence type="ECO:0000256" key="9">
    <source>
        <dbReference type="RuleBase" id="RU000688"/>
    </source>
</evidence>
<evidence type="ECO:0000256" key="6">
    <source>
        <dbReference type="ARBA" id="ARBA00023136"/>
    </source>
</evidence>
<dbReference type="GO" id="GO:0005886">
    <property type="term" value="C:plasma membrane"/>
    <property type="evidence" value="ECO:0007669"/>
    <property type="project" value="UniProtKB-SubCell"/>
</dbReference>
<evidence type="ECO:0000256" key="10">
    <source>
        <dbReference type="SAM" id="Phobius"/>
    </source>
</evidence>
<reference evidence="13" key="1">
    <citation type="submission" date="2022-01" db="EMBL/GenBank/DDBJ databases">
        <authorList>
            <person name="Braso-Vives M."/>
        </authorList>
    </citation>
    <scope>NUCLEOTIDE SEQUENCE</scope>
</reference>
<comment type="similarity">
    <text evidence="9">Belongs to the G-protein coupled receptor 1 family.</text>
</comment>
<keyword evidence="14" id="KW-1185">Reference proteome</keyword>
<dbReference type="FunFam" id="1.10.533.10:FF:000029">
    <property type="entry name" value="Myeloid differentiation primary response protein MyD88"/>
    <property type="match status" value="1"/>
</dbReference>
<proteinExistence type="inferred from homology"/>